<evidence type="ECO:0000313" key="2">
    <source>
        <dbReference type="EMBL" id="KKL55884.1"/>
    </source>
</evidence>
<evidence type="ECO:0000256" key="1">
    <source>
        <dbReference type="SAM" id="Phobius"/>
    </source>
</evidence>
<keyword evidence="1" id="KW-0472">Membrane</keyword>
<protein>
    <submittedName>
        <fullName evidence="2">Uncharacterized protein</fullName>
    </submittedName>
</protein>
<comment type="caution">
    <text evidence="2">The sequence shown here is derived from an EMBL/GenBank/DDBJ whole genome shotgun (WGS) entry which is preliminary data.</text>
</comment>
<name>A0A0F9D2Y7_9ZZZZ</name>
<keyword evidence="1" id="KW-1133">Transmembrane helix</keyword>
<gene>
    <name evidence="2" type="ORF">LCGC14_2250920</name>
</gene>
<feature type="transmembrane region" description="Helical" evidence="1">
    <location>
        <begin position="6"/>
        <end position="24"/>
    </location>
</feature>
<keyword evidence="1" id="KW-0812">Transmembrane</keyword>
<reference evidence="2" key="1">
    <citation type="journal article" date="2015" name="Nature">
        <title>Complex archaea that bridge the gap between prokaryotes and eukaryotes.</title>
        <authorList>
            <person name="Spang A."/>
            <person name="Saw J.H."/>
            <person name="Jorgensen S.L."/>
            <person name="Zaremba-Niedzwiedzka K."/>
            <person name="Martijn J."/>
            <person name="Lind A.E."/>
            <person name="van Eijk R."/>
            <person name="Schleper C."/>
            <person name="Guy L."/>
            <person name="Ettema T.J."/>
        </authorList>
    </citation>
    <scope>NUCLEOTIDE SEQUENCE</scope>
</reference>
<proteinExistence type="predicted"/>
<dbReference type="AlphaFoldDB" id="A0A0F9D2Y7"/>
<accession>A0A0F9D2Y7</accession>
<dbReference type="EMBL" id="LAZR01030678">
    <property type="protein sequence ID" value="KKL55884.1"/>
    <property type="molecule type" value="Genomic_DNA"/>
</dbReference>
<feature type="non-terminal residue" evidence="2">
    <location>
        <position position="34"/>
    </location>
</feature>
<organism evidence="2">
    <name type="scientific">marine sediment metagenome</name>
    <dbReference type="NCBI Taxonomy" id="412755"/>
    <lineage>
        <taxon>unclassified sequences</taxon>
        <taxon>metagenomes</taxon>
        <taxon>ecological metagenomes</taxon>
    </lineage>
</organism>
<sequence>MNKRTLIAMLSTAAVATGILVLYLRNDWLASMLT</sequence>